<dbReference type="GO" id="GO:0003700">
    <property type="term" value="F:DNA-binding transcription factor activity"/>
    <property type="evidence" value="ECO:0007669"/>
    <property type="project" value="InterPro"/>
</dbReference>
<proteinExistence type="predicted"/>
<comment type="caution">
    <text evidence="5">The sequence shown here is derived from an EMBL/GenBank/DDBJ whole genome shotgun (WGS) entry which is preliminary data.</text>
</comment>
<feature type="domain" description="HTH marR-type" evidence="4">
    <location>
        <begin position="6"/>
        <end position="132"/>
    </location>
</feature>
<evidence type="ECO:0000256" key="1">
    <source>
        <dbReference type="ARBA" id="ARBA00023015"/>
    </source>
</evidence>
<dbReference type="PANTHER" id="PTHR33164:SF43">
    <property type="entry name" value="HTH-TYPE TRANSCRIPTIONAL REPRESSOR YETL"/>
    <property type="match status" value="1"/>
</dbReference>
<dbReference type="InterPro" id="IPR023187">
    <property type="entry name" value="Tscrpt_reg_MarR-type_CS"/>
</dbReference>
<dbReference type="Gene3D" id="1.10.10.10">
    <property type="entry name" value="Winged helix-like DNA-binding domain superfamily/Winged helix DNA-binding domain"/>
    <property type="match status" value="1"/>
</dbReference>
<dbReference type="InterPro" id="IPR036390">
    <property type="entry name" value="WH_DNA-bd_sf"/>
</dbReference>
<evidence type="ECO:0000313" key="5">
    <source>
        <dbReference type="EMBL" id="MBA2934534.1"/>
    </source>
</evidence>
<dbReference type="PROSITE" id="PS01117">
    <property type="entry name" value="HTH_MARR_1"/>
    <property type="match status" value="1"/>
</dbReference>
<keyword evidence="6" id="KW-1185">Reference proteome</keyword>
<gene>
    <name evidence="5" type="ORF">HZF05_10550</name>
</gene>
<dbReference type="RefSeq" id="WP_160366008.1">
    <property type="nucleotide sequence ID" value="NZ_JACEIB010000006.1"/>
</dbReference>
<dbReference type="GO" id="GO:0003677">
    <property type="term" value="F:DNA binding"/>
    <property type="evidence" value="ECO:0007669"/>
    <property type="project" value="UniProtKB-KW"/>
</dbReference>
<dbReference type="EMBL" id="JACEIB010000006">
    <property type="protein sequence ID" value="MBA2934534.1"/>
    <property type="molecule type" value="Genomic_DNA"/>
</dbReference>
<dbReference type="Pfam" id="PF12802">
    <property type="entry name" value="MarR_2"/>
    <property type="match status" value="1"/>
</dbReference>
<keyword evidence="2" id="KW-0238">DNA-binding</keyword>
<dbReference type="InterPro" id="IPR036388">
    <property type="entry name" value="WH-like_DNA-bd_sf"/>
</dbReference>
<dbReference type="SMART" id="SM00347">
    <property type="entry name" value="HTH_MARR"/>
    <property type="match status" value="1"/>
</dbReference>
<dbReference type="AlphaFoldDB" id="A0A838L5T8"/>
<dbReference type="PROSITE" id="PS50995">
    <property type="entry name" value="HTH_MARR_2"/>
    <property type="match status" value="1"/>
</dbReference>
<evidence type="ECO:0000313" key="6">
    <source>
        <dbReference type="Proteomes" id="UP000570166"/>
    </source>
</evidence>
<protein>
    <submittedName>
        <fullName evidence="5">MarR family transcriptional regulator</fullName>
    </submittedName>
</protein>
<organism evidence="5 6">
    <name type="scientific">Sphingomonas chungangi</name>
    <dbReference type="NCBI Taxonomy" id="2683589"/>
    <lineage>
        <taxon>Bacteria</taxon>
        <taxon>Pseudomonadati</taxon>
        <taxon>Pseudomonadota</taxon>
        <taxon>Alphaproteobacteria</taxon>
        <taxon>Sphingomonadales</taxon>
        <taxon>Sphingomonadaceae</taxon>
        <taxon>Sphingomonas</taxon>
    </lineage>
</organism>
<evidence type="ECO:0000259" key="4">
    <source>
        <dbReference type="PROSITE" id="PS50995"/>
    </source>
</evidence>
<keyword evidence="3" id="KW-0804">Transcription</keyword>
<evidence type="ECO:0000256" key="2">
    <source>
        <dbReference type="ARBA" id="ARBA00023125"/>
    </source>
</evidence>
<evidence type="ECO:0000256" key="3">
    <source>
        <dbReference type="ARBA" id="ARBA00023163"/>
    </source>
</evidence>
<dbReference type="SUPFAM" id="SSF46785">
    <property type="entry name" value="Winged helix' DNA-binding domain"/>
    <property type="match status" value="1"/>
</dbReference>
<dbReference type="InterPro" id="IPR000835">
    <property type="entry name" value="HTH_MarR-typ"/>
</dbReference>
<accession>A0A838L5T8</accession>
<dbReference type="GO" id="GO:0006950">
    <property type="term" value="P:response to stress"/>
    <property type="evidence" value="ECO:0007669"/>
    <property type="project" value="TreeGrafter"/>
</dbReference>
<dbReference type="InterPro" id="IPR039422">
    <property type="entry name" value="MarR/SlyA-like"/>
</dbReference>
<dbReference type="Proteomes" id="UP000570166">
    <property type="component" value="Unassembled WGS sequence"/>
</dbReference>
<sequence>MDDELSDAHYEALASIRHELRRFLHFSEQAASASGVTAQQHQALLAIRASGGSMLVGALADHLLLRPHSASEHVDRLVKLGLVRRGGGTTDKRQVPVELTSQGKAMLASLSRVHREELRRIRPLLTQLIGTL</sequence>
<name>A0A838L5T8_9SPHN</name>
<dbReference type="PANTHER" id="PTHR33164">
    <property type="entry name" value="TRANSCRIPTIONAL REGULATOR, MARR FAMILY"/>
    <property type="match status" value="1"/>
</dbReference>
<reference evidence="5 6" key="1">
    <citation type="submission" date="2020-07" db="EMBL/GenBank/DDBJ databases">
        <authorList>
            <person name="Sun Q."/>
        </authorList>
    </citation>
    <scope>NUCLEOTIDE SEQUENCE [LARGE SCALE GENOMIC DNA]</scope>
    <source>
        <strain evidence="5 6">CGMCC 1.13654</strain>
    </source>
</reference>
<keyword evidence="1" id="KW-0805">Transcription regulation</keyword>